<evidence type="ECO:0000313" key="2">
    <source>
        <dbReference type="EMBL" id="SFJ68309.1"/>
    </source>
</evidence>
<proteinExistence type="predicted"/>
<keyword evidence="1" id="KW-0472">Membrane</keyword>
<reference evidence="3" key="1">
    <citation type="submission" date="2016-10" db="EMBL/GenBank/DDBJ databases">
        <authorList>
            <person name="Varghese N."/>
            <person name="Submissions S."/>
        </authorList>
    </citation>
    <scope>NUCLEOTIDE SEQUENCE [LARGE SCALE GENOMIC DNA]</scope>
    <source>
        <strain evidence="3">DSM 28881</strain>
    </source>
</reference>
<name>A0A1I3TD36_9FLAO</name>
<protein>
    <submittedName>
        <fullName evidence="2">Uncharacterized protein</fullName>
    </submittedName>
</protein>
<keyword evidence="1" id="KW-0812">Transmembrane</keyword>
<dbReference type="RefSeq" id="WP_090842487.1">
    <property type="nucleotide sequence ID" value="NZ_FORM01000023.1"/>
</dbReference>
<dbReference type="EMBL" id="FORM01000023">
    <property type="protein sequence ID" value="SFJ68309.1"/>
    <property type="molecule type" value="Genomic_DNA"/>
</dbReference>
<keyword evidence="3" id="KW-1185">Reference proteome</keyword>
<feature type="transmembrane region" description="Helical" evidence="1">
    <location>
        <begin position="6"/>
        <end position="27"/>
    </location>
</feature>
<gene>
    <name evidence="2" type="ORF">SAMN05443431_1231</name>
</gene>
<organism evidence="2 3">
    <name type="scientific">Olleya namhaensis</name>
    <dbReference type="NCBI Taxonomy" id="1144750"/>
    <lineage>
        <taxon>Bacteria</taxon>
        <taxon>Pseudomonadati</taxon>
        <taxon>Bacteroidota</taxon>
        <taxon>Flavobacteriia</taxon>
        <taxon>Flavobacteriales</taxon>
        <taxon>Flavobacteriaceae</taxon>
    </lineage>
</organism>
<evidence type="ECO:0000256" key="1">
    <source>
        <dbReference type="SAM" id="Phobius"/>
    </source>
</evidence>
<keyword evidence="1" id="KW-1133">Transmembrane helix</keyword>
<dbReference type="AlphaFoldDB" id="A0A1I3TD36"/>
<evidence type="ECO:0000313" key="3">
    <source>
        <dbReference type="Proteomes" id="UP000199559"/>
    </source>
</evidence>
<accession>A0A1I3TD36</accession>
<sequence length="167" mass="19479">MNYKKTVSFLIKLIAFVAVFFITKFIFNEYKAYNLPYGKKANEIRTSANIPTIKSFMYSKNVNKKLLGNQWVSIRKEPKKGEVLHIWKLAIPEDESGTLREEKDAFRKTEENGKTFQLNLKSIVENDIITKQDAILFEVPSSNDNRKEIRGTELQTLISEWKILELK</sequence>
<dbReference type="Proteomes" id="UP000199559">
    <property type="component" value="Unassembled WGS sequence"/>
</dbReference>